<keyword evidence="1" id="KW-0812">Transmembrane</keyword>
<dbReference type="EMBL" id="BK032563">
    <property type="protein sequence ID" value="DAF48121.1"/>
    <property type="molecule type" value="Genomic_DNA"/>
</dbReference>
<evidence type="ECO:0000256" key="1">
    <source>
        <dbReference type="SAM" id="Phobius"/>
    </source>
</evidence>
<sequence>MRVQTMNEKELKILIIAYACVVIGTILITGKWW</sequence>
<accession>A0A8S5SB18</accession>
<feature type="transmembrane region" description="Helical" evidence="1">
    <location>
        <begin position="12"/>
        <end position="30"/>
    </location>
</feature>
<evidence type="ECO:0000313" key="2">
    <source>
        <dbReference type="EMBL" id="DAF48121.1"/>
    </source>
</evidence>
<organism evidence="2">
    <name type="scientific">Myoviridae sp. ctVKV3</name>
    <dbReference type="NCBI Taxonomy" id="2827688"/>
    <lineage>
        <taxon>Viruses</taxon>
        <taxon>Duplodnaviria</taxon>
        <taxon>Heunggongvirae</taxon>
        <taxon>Uroviricota</taxon>
        <taxon>Caudoviricetes</taxon>
    </lineage>
</organism>
<keyword evidence="1" id="KW-0472">Membrane</keyword>
<proteinExistence type="predicted"/>
<protein>
    <submittedName>
        <fullName evidence="2">Uncharacterized protein</fullName>
    </submittedName>
</protein>
<keyword evidence="1" id="KW-1133">Transmembrane helix</keyword>
<reference evidence="2" key="1">
    <citation type="journal article" date="2021" name="Proc. Natl. Acad. Sci. U.S.A.">
        <title>A Catalog of Tens of Thousands of Viruses from Human Metagenomes Reveals Hidden Associations with Chronic Diseases.</title>
        <authorList>
            <person name="Tisza M.J."/>
            <person name="Buck C.B."/>
        </authorList>
    </citation>
    <scope>NUCLEOTIDE SEQUENCE</scope>
    <source>
        <strain evidence="2">CtVKV3</strain>
    </source>
</reference>
<name>A0A8S5SB18_9CAUD</name>